<dbReference type="RefSeq" id="WP_280938920.1">
    <property type="nucleotide sequence ID" value="NZ_MCRJ01000029.1"/>
</dbReference>
<dbReference type="EMBL" id="MCRJ01000029">
    <property type="protein sequence ID" value="ODN71110.1"/>
    <property type="molecule type" value="Genomic_DNA"/>
</dbReference>
<dbReference type="GO" id="GO:0006749">
    <property type="term" value="P:glutathione metabolic process"/>
    <property type="evidence" value="ECO:0007669"/>
    <property type="project" value="TreeGrafter"/>
</dbReference>
<dbReference type="InterPro" id="IPR045079">
    <property type="entry name" value="Oxoprolinase-like"/>
</dbReference>
<gene>
    <name evidence="2" type="primary">apc3</name>
    <name evidence="2" type="ORF">A6302_01544</name>
</gene>
<protein>
    <submittedName>
        <fullName evidence="2">Acetophenone carboxylase gamma subunit</fullName>
        <ecNumber evidence="2">6.4.1.8</ecNumber>
    </submittedName>
</protein>
<dbReference type="GO" id="GO:0017168">
    <property type="term" value="F:5-oxoprolinase (ATP-hydrolyzing) activity"/>
    <property type="evidence" value="ECO:0007669"/>
    <property type="project" value="TreeGrafter"/>
</dbReference>
<organism evidence="2 3">
    <name type="scientific">Methylobrevis pamukkalensis</name>
    <dbReference type="NCBI Taxonomy" id="1439726"/>
    <lineage>
        <taxon>Bacteria</taxon>
        <taxon>Pseudomonadati</taxon>
        <taxon>Pseudomonadota</taxon>
        <taxon>Alphaproteobacteria</taxon>
        <taxon>Hyphomicrobiales</taxon>
        <taxon>Pleomorphomonadaceae</taxon>
        <taxon>Methylobrevis</taxon>
    </lineage>
</organism>
<dbReference type="AlphaFoldDB" id="A0A1E3H473"/>
<dbReference type="Pfam" id="PF19278">
    <property type="entry name" value="Hydant_A_C"/>
    <property type="match status" value="1"/>
</dbReference>
<dbReference type="GO" id="GO:0005829">
    <property type="term" value="C:cytosol"/>
    <property type="evidence" value="ECO:0007669"/>
    <property type="project" value="TreeGrafter"/>
</dbReference>
<evidence type="ECO:0000259" key="1">
    <source>
        <dbReference type="Pfam" id="PF19278"/>
    </source>
</evidence>
<evidence type="ECO:0000313" key="3">
    <source>
        <dbReference type="Proteomes" id="UP000094622"/>
    </source>
</evidence>
<comment type="caution">
    <text evidence="2">The sequence shown here is derived from an EMBL/GenBank/DDBJ whole genome shotgun (WGS) entry which is preliminary data.</text>
</comment>
<proteinExistence type="predicted"/>
<name>A0A1E3H473_9HYPH</name>
<reference evidence="2 3" key="1">
    <citation type="submission" date="2016-07" db="EMBL/GenBank/DDBJ databases">
        <title>Draft Genome Sequence of Methylobrevis pamukkalensis PK2.</title>
        <authorList>
            <person name="Vasilenko O.V."/>
            <person name="Doronina N.V."/>
            <person name="Shmareva M.N."/>
            <person name="Tarlachkov S.V."/>
            <person name="Mustakhimov I."/>
            <person name="Trotsenko Y.A."/>
        </authorList>
    </citation>
    <scope>NUCLEOTIDE SEQUENCE [LARGE SCALE GENOMIC DNA]</scope>
    <source>
        <strain evidence="2 3">PK2</strain>
    </source>
</reference>
<evidence type="ECO:0000313" key="2">
    <source>
        <dbReference type="EMBL" id="ODN71110.1"/>
    </source>
</evidence>
<dbReference type="PANTHER" id="PTHR11365:SF23">
    <property type="entry name" value="HYPOTHETICAL 5-OXOPROLINASE (EUROFUNG)-RELATED"/>
    <property type="match status" value="1"/>
</dbReference>
<sequence length="189" mass="20818">MRRQSQDPADEIVAAWGQLVAQGVADITGEGVPQERIRTHRIADVRYFGEGHEVQVDVPDDLDGPAAVAHVFKQFHRVHEDTFGFHYEGEQDVEIVNLRLQAVGLQSRPEIRAVAEGGAAAAPFGTRRVYWRQTGWVDCPLYTRIALVAGQSIAGPAIVEEYGSTVVVPTSWTLTPDRYGNLVLVKQTS</sequence>
<dbReference type="Proteomes" id="UP000094622">
    <property type="component" value="Unassembled WGS sequence"/>
</dbReference>
<dbReference type="InterPro" id="IPR049517">
    <property type="entry name" value="ACX-like_C"/>
</dbReference>
<dbReference type="GO" id="GO:0016874">
    <property type="term" value="F:ligase activity"/>
    <property type="evidence" value="ECO:0007669"/>
    <property type="project" value="UniProtKB-KW"/>
</dbReference>
<accession>A0A1E3H473</accession>
<keyword evidence="3" id="KW-1185">Reference proteome</keyword>
<dbReference type="PANTHER" id="PTHR11365">
    <property type="entry name" value="5-OXOPROLINASE RELATED"/>
    <property type="match status" value="1"/>
</dbReference>
<keyword evidence="2" id="KW-0436">Ligase</keyword>
<dbReference type="EC" id="6.4.1.8" evidence="2"/>
<feature type="domain" description="Acetophenone carboxylase-like C-terminal" evidence="1">
    <location>
        <begin position="5"/>
        <end position="179"/>
    </location>
</feature>